<accession>A0A816L9F5</accession>
<comment type="caution">
    <text evidence="2">The sequence shown here is derived from an EMBL/GenBank/DDBJ whole genome shotgun (WGS) entry which is preliminary data.</text>
</comment>
<keyword evidence="1" id="KW-1133">Transmembrane helix</keyword>
<dbReference type="EMBL" id="CAJNRF010000049">
    <property type="protein sequence ID" value="CAF1932775.1"/>
    <property type="molecule type" value="Genomic_DNA"/>
</dbReference>
<keyword evidence="1" id="KW-0812">Transmembrane</keyword>
<reference evidence="2" key="1">
    <citation type="submission" date="2021-02" db="EMBL/GenBank/DDBJ databases">
        <authorList>
            <person name="Nowell W R."/>
        </authorList>
    </citation>
    <scope>NUCLEOTIDE SEQUENCE</scope>
</reference>
<feature type="transmembrane region" description="Helical" evidence="1">
    <location>
        <begin position="13"/>
        <end position="32"/>
    </location>
</feature>
<proteinExistence type="predicted"/>
<gene>
    <name evidence="2" type="ORF">WKI299_LOCUS835</name>
</gene>
<name>A0A816L9F5_9BILA</name>
<evidence type="ECO:0000256" key="1">
    <source>
        <dbReference type="SAM" id="Phobius"/>
    </source>
</evidence>
<keyword evidence="1" id="KW-0472">Membrane</keyword>
<evidence type="ECO:0000313" key="2">
    <source>
        <dbReference type="EMBL" id="CAF1932775.1"/>
    </source>
</evidence>
<dbReference type="Proteomes" id="UP000663856">
    <property type="component" value="Unassembled WGS sequence"/>
</dbReference>
<dbReference type="AlphaFoldDB" id="A0A816L9F5"/>
<organism evidence="2 3">
    <name type="scientific">Rotaria magnacalcarata</name>
    <dbReference type="NCBI Taxonomy" id="392030"/>
    <lineage>
        <taxon>Eukaryota</taxon>
        <taxon>Metazoa</taxon>
        <taxon>Spiralia</taxon>
        <taxon>Gnathifera</taxon>
        <taxon>Rotifera</taxon>
        <taxon>Eurotatoria</taxon>
        <taxon>Bdelloidea</taxon>
        <taxon>Philodinida</taxon>
        <taxon>Philodinidae</taxon>
        <taxon>Rotaria</taxon>
    </lineage>
</organism>
<sequence>MKHEDKDHSCFELVQLLISICILIATGIYTVLENNSDSQKKDLILRECQKILSKVIERYGTELEENTPGHLLLVLPHSALNRLDSERRNFLVRLLYEAKLITYRSDEYRPRVLLQSTNLRLPLHPKKSIFIKSFDFFDLQR</sequence>
<feature type="non-terminal residue" evidence="2">
    <location>
        <position position="1"/>
    </location>
</feature>
<evidence type="ECO:0000313" key="3">
    <source>
        <dbReference type="Proteomes" id="UP000663856"/>
    </source>
</evidence>
<protein>
    <submittedName>
        <fullName evidence="2">Uncharacterized protein</fullName>
    </submittedName>
</protein>